<feature type="transmembrane region" description="Helical" evidence="1">
    <location>
        <begin position="155"/>
        <end position="174"/>
    </location>
</feature>
<feature type="transmembrane region" description="Helical" evidence="1">
    <location>
        <begin position="91"/>
        <end position="109"/>
    </location>
</feature>
<evidence type="ECO:0000313" key="3">
    <source>
        <dbReference type="Proteomes" id="UP001500851"/>
    </source>
</evidence>
<dbReference type="EMBL" id="BAAAOB010000001">
    <property type="protein sequence ID" value="GAA1778805.1"/>
    <property type="molecule type" value="Genomic_DNA"/>
</dbReference>
<feature type="transmembrane region" description="Helical" evidence="1">
    <location>
        <begin position="180"/>
        <end position="201"/>
    </location>
</feature>
<feature type="transmembrane region" description="Helical" evidence="1">
    <location>
        <begin position="238"/>
        <end position="262"/>
    </location>
</feature>
<feature type="transmembrane region" description="Helical" evidence="1">
    <location>
        <begin position="115"/>
        <end position="135"/>
    </location>
</feature>
<sequence>MSAVPAEAVPTRAARRAGGFDRSELLNKVPQVTLLFWLVKMMSTTVGETGADLLSGTLGWGMLATTGVVSVLLILALVAQFRSRAYRPARYWLVVVLISVAGTLASDALVDLAGVPLWITTAIFSVLLAAVFIGWWTSERTLSIHSITSPRRETWYWATILVTFALGTSGGDLLGEALQLGYGPSAAVFLSAVLVIAVLHFGLKLNGVLAFWAAYILTRPLGASLGDLLSQPVKDGGLGFGTIPVSIVFAVAIIASVVWFELRERRELGSPMRVLAAETATA</sequence>
<comment type="caution">
    <text evidence="2">The sequence shown here is derived from an EMBL/GenBank/DDBJ whole genome shotgun (WGS) entry which is preliminary data.</text>
</comment>
<keyword evidence="3" id="KW-1185">Reference proteome</keyword>
<dbReference type="Pfam" id="PF03988">
    <property type="entry name" value="DUF347"/>
    <property type="match status" value="4"/>
</dbReference>
<reference evidence="2 3" key="1">
    <citation type="journal article" date="2019" name="Int. J. Syst. Evol. Microbiol.">
        <title>The Global Catalogue of Microorganisms (GCM) 10K type strain sequencing project: providing services to taxonomists for standard genome sequencing and annotation.</title>
        <authorList>
            <consortium name="The Broad Institute Genomics Platform"/>
            <consortium name="The Broad Institute Genome Sequencing Center for Infectious Disease"/>
            <person name="Wu L."/>
            <person name="Ma J."/>
        </authorList>
    </citation>
    <scope>NUCLEOTIDE SEQUENCE [LARGE SCALE GENOMIC DNA]</scope>
    <source>
        <strain evidence="2 3">JCM 14736</strain>
    </source>
</reference>
<keyword evidence="1" id="KW-0812">Transmembrane</keyword>
<proteinExistence type="predicted"/>
<feature type="transmembrane region" description="Helical" evidence="1">
    <location>
        <begin position="208"/>
        <end position="226"/>
    </location>
</feature>
<name>A0ABN2L8X2_9MICO</name>
<organism evidence="2 3">
    <name type="scientific">Leucobacter iarius</name>
    <dbReference type="NCBI Taxonomy" id="333963"/>
    <lineage>
        <taxon>Bacteria</taxon>
        <taxon>Bacillati</taxon>
        <taxon>Actinomycetota</taxon>
        <taxon>Actinomycetes</taxon>
        <taxon>Micrococcales</taxon>
        <taxon>Microbacteriaceae</taxon>
        <taxon>Leucobacter</taxon>
    </lineage>
</organism>
<accession>A0ABN2L8X2</accession>
<protein>
    <submittedName>
        <fullName evidence="2">Membrane protein</fullName>
    </submittedName>
</protein>
<keyword evidence="1" id="KW-0472">Membrane</keyword>
<evidence type="ECO:0000256" key="1">
    <source>
        <dbReference type="SAM" id="Phobius"/>
    </source>
</evidence>
<feature type="transmembrane region" description="Helical" evidence="1">
    <location>
        <begin position="58"/>
        <end position="79"/>
    </location>
</feature>
<dbReference type="InterPro" id="IPR007136">
    <property type="entry name" value="DUF347"/>
</dbReference>
<gene>
    <name evidence="2" type="ORF">GCM10009768_04630</name>
</gene>
<evidence type="ECO:0000313" key="2">
    <source>
        <dbReference type="EMBL" id="GAA1778805.1"/>
    </source>
</evidence>
<keyword evidence="1" id="KW-1133">Transmembrane helix</keyword>
<dbReference type="RefSeq" id="WP_344028779.1">
    <property type="nucleotide sequence ID" value="NZ_BAAAOB010000001.1"/>
</dbReference>
<dbReference type="Proteomes" id="UP001500851">
    <property type="component" value="Unassembled WGS sequence"/>
</dbReference>